<comment type="caution">
    <text evidence="3">The sequence shown here is derived from an EMBL/GenBank/DDBJ whole genome shotgun (WGS) entry which is preliminary data.</text>
</comment>
<keyword evidence="4" id="KW-1185">Reference proteome</keyword>
<name>A0ABP5TYZ9_9ACTN</name>
<dbReference type="SUPFAM" id="SSF51126">
    <property type="entry name" value="Pectin lyase-like"/>
    <property type="match status" value="1"/>
</dbReference>
<feature type="domain" description="Right handed beta helix" evidence="2">
    <location>
        <begin position="144"/>
        <end position="305"/>
    </location>
</feature>
<reference evidence="4" key="1">
    <citation type="journal article" date="2019" name="Int. J. Syst. Evol. Microbiol.">
        <title>The Global Catalogue of Microorganisms (GCM) 10K type strain sequencing project: providing services to taxonomists for standard genome sequencing and annotation.</title>
        <authorList>
            <consortium name="The Broad Institute Genomics Platform"/>
            <consortium name="The Broad Institute Genome Sequencing Center for Infectious Disease"/>
            <person name="Wu L."/>
            <person name="Ma J."/>
        </authorList>
    </citation>
    <scope>NUCLEOTIDE SEQUENCE [LARGE SCALE GENOMIC DNA]</scope>
    <source>
        <strain evidence="4">JCM 4316</strain>
    </source>
</reference>
<sequence>MRKSGVPALILALLAGGGAMTATPAGAAAPEEITVYVDPDAPAAAARTRSGLTAGDAVASFEEAERILRSKGATKARILTPGGTYYPGKEINWSYDPPGGDLTFAAVPGTGKVVFDGSRMTSDSPAEGNRAAAASGYYMTITSANSNITVSGRTIQRYTNGGIRIRGRSGDRVNNVTIKGNTFKYLGNKHSSGGIGYGGVHITSSSTVKITGNKFYYLENSSDPGAIHGVYLANATNSSVISGNRFGYVSGDPIRTRNNSKNNTVSGNKFWRAGTYAIFSDWRFGRETCGRGNVFKNNTVGRTSYYGKKFGSGQQGRIKPIKLLLWGHDAPANANLGGCSPAPVKSGGGNRYVTSRPW</sequence>
<dbReference type="EMBL" id="BAAASD010000040">
    <property type="protein sequence ID" value="GAA2364968.1"/>
    <property type="molecule type" value="Genomic_DNA"/>
</dbReference>
<dbReference type="Gene3D" id="2.160.20.10">
    <property type="entry name" value="Single-stranded right-handed beta-helix, Pectin lyase-like"/>
    <property type="match status" value="1"/>
</dbReference>
<dbReference type="InterPro" id="IPR011050">
    <property type="entry name" value="Pectin_lyase_fold/virulence"/>
</dbReference>
<gene>
    <name evidence="3" type="ORF">GCM10010246_66820</name>
</gene>
<evidence type="ECO:0000313" key="4">
    <source>
        <dbReference type="Proteomes" id="UP001500253"/>
    </source>
</evidence>
<evidence type="ECO:0000259" key="2">
    <source>
        <dbReference type="Pfam" id="PF13229"/>
    </source>
</evidence>
<accession>A0ABP5TYZ9</accession>
<dbReference type="InterPro" id="IPR039448">
    <property type="entry name" value="Beta_helix"/>
</dbReference>
<dbReference type="InterPro" id="IPR012334">
    <property type="entry name" value="Pectin_lyas_fold"/>
</dbReference>
<dbReference type="InterPro" id="IPR006626">
    <property type="entry name" value="PbH1"/>
</dbReference>
<evidence type="ECO:0000256" key="1">
    <source>
        <dbReference type="SAM" id="SignalP"/>
    </source>
</evidence>
<proteinExistence type="predicted"/>
<dbReference type="Pfam" id="PF13229">
    <property type="entry name" value="Beta_helix"/>
    <property type="match status" value="1"/>
</dbReference>
<feature type="signal peptide" evidence="1">
    <location>
        <begin position="1"/>
        <end position="27"/>
    </location>
</feature>
<keyword evidence="1" id="KW-0732">Signal</keyword>
<protein>
    <recommendedName>
        <fullName evidence="2">Right handed beta helix domain-containing protein</fullName>
    </recommendedName>
</protein>
<feature type="chain" id="PRO_5045235731" description="Right handed beta helix domain-containing protein" evidence="1">
    <location>
        <begin position="28"/>
        <end position="358"/>
    </location>
</feature>
<evidence type="ECO:0000313" key="3">
    <source>
        <dbReference type="EMBL" id="GAA2364968.1"/>
    </source>
</evidence>
<dbReference type="Proteomes" id="UP001500253">
    <property type="component" value="Unassembled WGS sequence"/>
</dbReference>
<dbReference type="SMART" id="SM00710">
    <property type="entry name" value="PbH1"/>
    <property type="match status" value="6"/>
</dbReference>
<organism evidence="3 4">
    <name type="scientific">Streptomyces cuspidosporus</name>
    <dbReference type="NCBI Taxonomy" id="66882"/>
    <lineage>
        <taxon>Bacteria</taxon>
        <taxon>Bacillati</taxon>
        <taxon>Actinomycetota</taxon>
        <taxon>Actinomycetes</taxon>
        <taxon>Kitasatosporales</taxon>
        <taxon>Streptomycetaceae</taxon>
        <taxon>Streptomyces</taxon>
    </lineage>
</organism>